<evidence type="ECO:0000256" key="15">
    <source>
        <dbReference type="SAM" id="Phobius"/>
    </source>
</evidence>
<evidence type="ECO:0000256" key="5">
    <source>
        <dbReference type="ARBA" id="ARBA00022741"/>
    </source>
</evidence>
<dbReference type="GO" id="GO:0005524">
    <property type="term" value="F:ATP binding"/>
    <property type="evidence" value="ECO:0007669"/>
    <property type="project" value="UniProtKB-UniRule"/>
</dbReference>
<dbReference type="Pfam" id="PF03793">
    <property type="entry name" value="PASTA"/>
    <property type="match status" value="3"/>
</dbReference>
<keyword evidence="5 13" id="KW-0547">Nucleotide-binding</keyword>
<gene>
    <name evidence="18" type="ORF">SAMN05216353_12934</name>
</gene>
<sequence>MLNDRLLNDRYQIQDMIGGGGMANVYLAHDVILDREVAIKILRLEHENDEEFIARFHREAQSATSLAHSNIVNIYDVGEEEDIYYMVMEYVDGMTLKQYIQKHSPIDVAEAVDIMRQITSAISHAHDNEIIHRDIKPQNILIDHYGHVKVTDFGIAMALSATSLTQTNSVLGSVHYLSPEQARGGMATKKSDVYSLGIVFFELLTGRLPFSGESPVSIALKHLQHETPSLRRWINNLPQSVENIVLKATAKDPFHRYESVEDMEADLETSLEPDRVNEPAFETPVEEEDEKTKAIPVITDDTYGAQEEENTIVHSQTSSTPPVRERKSSKDEAAQSPLHKEKKKKGVRFWLIPILILLLSGVAALFLIPGIIQPANVEMVDVSGMEYEEAYSQLREMNLEVKRETEYSDEVSEGKVIHTEPEPGKIIKEQSEVVVYASLGKETAEFKDYTGQNYEKVEQELKDKGYETIIPFEESSQQPEGDITAQLSPQAGEEVIPDETRVIFRVSSGPPRVNLGVLEGMTEEEATKYLNERKLKVDVSESYSDQVPKGEVISQDPEAATQVKEGSTVSITISLGPKEEPPRTETIQVEVPFEPETAQDSEQESTENPDDGSQDSDSETEEDSDEEQEPSEETKVTEQNVLIYIEDMDHKLSDVFKEETITEDTVFEIPLTIQPGTEASYKVQRGDEVIEEGSVPY</sequence>
<evidence type="ECO:0000256" key="10">
    <source>
        <dbReference type="ARBA" id="ARBA00048679"/>
    </source>
</evidence>
<evidence type="ECO:0000256" key="12">
    <source>
        <dbReference type="ARBA" id="ARBA00070041"/>
    </source>
</evidence>
<dbReference type="EC" id="2.7.11.1" evidence="1"/>
<keyword evidence="19" id="KW-1185">Reference proteome</keyword>
<keyword evidence="2 18" id="KW-0723">Serine/threonine-protein kinase</keyword>
<feature type="domain" description="PASTA" evidence="17">
    <location>
        <begin position="440"/>
        <end position="508"/>
    </location>
</feature>
<keyword evidence="6 18" id="KW-0418">Kinase</keyword>
<feature type="domain" description="PASTA" evidence="17">
    <location>
        <begin position="509"/>
        <end position="575"/>
    </location>
</feature>
<dbReference type="FunFam" id="3.30.200.20:FF:000035">
    <property type="entry name" value="Serine/threonine protein kinase Stk1"/>
    <property type="match status" value="1"/>
</dbReference>
<evidence type="ECO:0000256" key="4">
    <source>
        <dbReference type="ARBA" id="ARBA00022679"/>
    </source>
</evidence>
<organism evidence="18 19">
    <name type="scientific">Halobacillus alkaliphilus</name>
    <dbReference type="NCBI Taxonomy" id="396056"/>
    <lineage>
        <taxon>Bacteria</taxon>
        <taxon>Bacillati</taxon>
        <taxon>Bacillota</taxon>
        <taxon>Bacilli</taxon>
        <taxon>Bacillales</taxon>
        <taxon>Bacillaceae</taxon>
        <taxon>Halobacillus</taxon>
    </lineage>
</organism>
<dbReference type="InterPro" id="IPR017441">
    <property type="entry name" value="Protein_kinase_ATP_BS"/>
</dbReference>
<comment type="catalytic activity">
    <reaction evidence="9">
        <text>L-threonyl-[protein] + ATP = O-phospho-L-threonyl-[protein] + ADP + H(+)</text>
        <dbReference type="Rhea" id="RHEA:46608"/>
        <dbReference type="Rhea" id="RHEA-COMP:11060"/>
        <dbReference type="Rhea" id="RHEA-COMP:11605"/>
        <dbReference type="ChEBI" id="CHEBI:15378"/>
        <dbReference type="ChEBI" id="CHEBI:30013"/>
        <dbReference type="ChEBI" id="CHEBI:30616"/>
        <dbReference type="ChEBI" id="CHEBI:61977"/>
        <dbReference type="ChEBI" id="CHEBI:456216"/>
        <dbReference type="EC" id="2.7.11.1"/>
    </reaction>
</comment>
<dbReference type="PROSITE" id="PS51178">
    <property type="entry name" value="PASTA"/>
    <property type="match status" value="3"/>
</dbReference>
<accession>A0A1I2Q5J3</accession>
<feature type="compositionally biased region" description="Basic and acidic residues" evidence="14">
    <location>
        <begin position="323"/>
        <end position="333"/>
    </location>
</feature>
<feature type="compositionally biased region" description="Polar residues" evidence="14">
    <location>
        <begin position="564"/>
        <end position="573"/>
    </location>
</feature>
<dbReference type="Gene3D" id="2.60.40.2560">
    <property type="match status" value="1"/>
</dbReference>
<keyword evidence="7 13" id="KW-0067">ATP-binding</keyword>
<feature type="domain" description="PASTA" evidence="17">
    <location>
        <begin position="373"/>
        <end position="439"/>
    </location>
</feature>
<feature type="domain" description="Protein kinase" evidence="16">
    <location>
        <begin position="11"/>
        <end position="271"/>
    </location>
</feature>
<feature type="region of interest" description="Disordered" evidence="14">
    <location>
        <begin position="305"/>
        <end position="339"/>
    </location>
</feature>
<dbReference type="Pfam" id="PF00069">
    <property type="entry name" value="Pkinase"/>
    <property type="match status" value="1"/>
</dbReference>
<dbReference type="Gene3D" id="3.30.200.20">
    <property type="entry name" value="Phosphorylase Kinase, domain 1"/>
    <property type="match status" value="1"/>
</dbReference>
<dbReference type="Gene3D" id="3.30.10.20">
    <property type="match status" value="3"/>
</dbReference>
<comment type="catalytic activity">
    <reaction evidence="10">
        <text>L-seryl-[protein] + ATP = O-phospho-L-seryl-[protein] + ADP + H(+)</text>
        <dbReference type="Rhea" id="RHEA:17989"/>
        <dbReference type="Rhea" id="RHEA-COMP:9863"/>
        <dbReference type="Rhea" id="RHEA-COMP:11604"/>
        <dbReference type="ChEBI" id="CHEBI:15378"/>
        <dbReference type="ChEBI" id="CHEBI:29999"/>
        <dbReference type="ChEBI" id="CHEBI:30616"/>
        <dbReference type="ChEBI" id="CHEBI:83421"/>
        <dbReference type="ChEBI" id="CHEBI:456216"/>
        <dbReference type="EC" id="2.7.11.1"/>
    </reaction>
</comment>
<dbReference type="CDD" id="cd14014">
    <property type="entry name" value="STKc_PknB_like"/>
    <property type="match status" value="1"/>
</dbReference>
<evidence type="ECO:0000256" key="14">
    <source>
        <dbReference type="SAM" id="MobiDB-lite"/>
    </source>
</evidence>
<feature type="region of interest" description="Disordered" evidence="14">
    <location>
        <begin position="541"/>
        <end position="640"/>
    </location>
</feature>
<dbReference type="SUPFAM" id="SSF56112">
    <property type="entry name" value="Protein kinase-like (PK-like)"/>
    <property type="match status" value="1"/>
</dbReference>
<evidence type="ECO:0000259" key="16">
    <source>
        <dbReference type="PROSITE" id="PS50011"/>
    </source>
</evidence>
<dbReference type="SMART" id="SM00740">
    <property type="entry name" value="PASTA"/>
    <property type="match status" value="3"/>
</dbReference>
<dbReference type="AlphaFoldDB" id="A0A1I2Q5J3"/>
<dbReference type="Proteomes" id="UP000198897">
    <property type="component" value="Unassembled WGS sequence"/>
</dbReference>
<dbReference type="InterPro" id="IPR008271">
    <property type="entry name" value="Ser/Thr_kinase_AS"/>
</dbReference>
<dbReference type="PANTHER" id="PTHR43289:SF34">
    <property type="entry name" value="SERINE_THREONINE-PROTEIN KINASE YBDM-RELATED"/>
    <property type="match status" value="1"/>
</dbReference>
<keyword evidence="15" id="KW-1133">Transmembrane helix</keyword>
<dbReference type="SMART" id="SM00220">
    <property type="entry name" value="S_TKc"/>
    <property type="match status" value="1"/>
</dbReference>
<keyword evidence="8" id="KW-0735">Signal-anchor</keyword>
<evidence type="ECO:0000256" key="2">
    <source>
        <dbReference type="ARBA" id="ARBA00022527"/>
    </source>
</evidence>
<dbReference type="CDD" id="cd06577">
    <property type="entry name" value="PASTA_pknB"/>
    <property type="match status" value="2"/>
</dbReference>
<evidence type="ECO:0000256" key="3">
    <source>
        <dbReference type="ARBA" id="ARBA00022544"/>
    </source>
</evidence>
<evidence type="ECO:0000313" key="18">
    <source>
        <dbReference type="EMBL" id="SFG23578.1"/>
    </source>
</evidence>
<evidence type="ECO:0000259" key="17">
    <source>
        <dbReference type="PROSITE" id="PS51178"/>
    </source>
</evidence>
<dbReference type="PROSITE" id="PS50011">
    <property type="entry name" value="PROTEIN_KINASE_DOM"/>
    <property type="match status" value="1"/>
</dbReference>
<name>A0A1I2Q5J3_9BACI</name>
<evidence type="ECO:0000313" key="19">
    <source>
        <dbReference type="Proteomes" id="UP000198897"/>
    </source>
</evidence>
<keyword evidence="15" id="KW-0472">Membrane</keyword>
<dbReference type="InterPro" id="IPR005543">
    <property type="entry name" value="PASTA_dom"/>
</dbReference>
<dbReference type="PROSITE" id="PS00107">
    <property type="entry name" value="PROTEIN_KINASE_ATP"/>
    <property type="match status" value="1"/>
</dbReference>
<dbReference type="Gene3D" id="1.10.510.10">
    <property type="entry name" value="Transferase(Phosphotransferase) domain 1"/>
    <property type="match status" value="1"/>
</dbReference>
<dbReference type="GO" id="GO:0007165">
    <property type="term" value="P:signal transduction"/>
    <property type="evidence" value="ECO:0007669"/>
    <property type="project" value="UniProtKB-ARBA"/>
</dbReference>
<keyword evidence="15" id="KW-0812">Transmembrane</keyword>
<evidence type="ECO:0000256" key="7">
    <source>
        <dbReference type="ARBA" id="ARBA00022840"/>
    </source>
</evidence>
<dbReference type="InterPro" id="IPR000719">
    <property type="entry name" value="Prot_kinase_dom"/>
</dbReference>
<dbReference type="PROSITE" id="PS00108">
    <property type="entry name" value="PROTEIN_KINASE_ST"/>
    <property type="match status" value="1"/>
</dbReference>
<keyword evidence="3" id="KW-0309">Germination</keyword>
<keyword evidence="4" id="KW-0808">Transferase</keyword>
<feature type="transmembrane region" description="Helical" evidence="15">
    <location>
        <begin position="349"/>
        <end position="372"/>
    </location>
</feature>
<dbReference type="PANTHER" id="PTHR43289">
    <property type="entry name" value="MITOGEN-ACTIVATED PROTEIN KINASE KINASE KINASE 20-RELATED"/>
    <property type="match status" value="1"/>
</dbReference>
<dbReference type="GO" id="GO:0071224">
    <property type="term" value="P:cellular response to peptidoglycan"/>
    <property type="evidence" value="ECO:0007669"/>
    <property type="project" value="UniProtKB-ARBA"/>
</dbReference>
<dbReference type="EMBL" id="FOOG01000029">
    <property type="protein sequence ID" value="SFG23578.1"/>
    <property type="molecule type" value="Genomic_DNA"/>
</dbReference>
<dbReference type="OrthoDB" id="9788659at2"/>
<feature type="compositionally biased region" description="Acidic residues" evidence="14">
    <location>
        <begin position="597"/>
        <end position="631"/>
    </location>
</feature>
<dbReference type="GO" id="GO:0009847">
    <property type="term" value="P:spore germination"/>
    <property type="evidence" value="ECO:0007669"/>
    <property type="project" value="UniProtKB-ARBA"/>
</dbReference>
<evidence type="ECO:0000256" key="8">
    <source>
        <dbReference type="ARBA" id="ARBA00022968"/>
    </source>
</evidence>
<dbReference type="FunFam" id="1.10.510.10:FF:000021">
    <property type="entry name" value="Serine/threonine protein kinase"/>
    <property type="match status" value="1"/>
</dbReference>
<reference evidence="19" key="1">
    <citation type="submission" date="2016-10" db="EMBL/GenBank/DDBJ databases">
        <authorList>
            <person name="Varghese N."/>
            <person name="Submissions S."/>
        </authorList>
    </citation>
    <scope>NUCLEOTIDE SEQUENCE [LARGE SCALE GENOMIC DNA]</scope>
    <source>
        <strain evidence="19">FP5</strain>
    </source>
</reference>
<evidence type="ECO:0000256" key="9">
    <source>
        <dbReference type="ARBA" id="ARBA00047899"/>
    </source>
</evidence>
<dbReference type="NCBIfam" id="NF033483">
    <property type="entry name" value="PknB_PASTA_kin"/>
    <property type="match status" value="1"/>
</dbReference>
<dbReference type="InterPro" id="IPR011009">
    <property type="entry name" value="Kinase-like_dom_sf"/>
</dbReference>
<dbReference type="RefSeq" id="WP_089752913.1">
    <property type="nucleotide sequence ID" value="NZ_FOOG01000029.1"/>
</dbReference>
<proteinExistence type="predicted"/>
<feature type="compositionally biased region" description="Polar residues" evidence="14">
    <location>
        <begin position="312"/>
        <end position="321"/>
    </location>
</feature>
<comment type="subcellular location">
    <subcellularLocation>
        <location evidence="11">Spore membrane</location>
        <topology evidence="11">Single-pass type II membrane protein</topology>
    </subcellularLocation>
</comment>
<evidence type="ECO:0000256" key="11">
    <source>
        <dbReference type="ARBA" id="ARBA00060432"/>
    </source>
</evidence>
<protein>
    <recommendedName>
        <fullName evidence="12">Serine/threonine-protein kinase PrkC</fullName>
        <ecNumber evidence="1">2.7.11.1</ecNumber>
    </recommendedName>
</protein>
<evidence type="ECO:0000256" key="1">
    <source>
        <dbReference type="ARBA" id="ARBA00012513"/>
    </source>
</evidence>
<evidence type="ECO:0000256" key="13">
    <source>
        <dbReference type="PROSITE-ProRule" id="PRU10141"/>
    </source>
</evidence>
<dbReference type="GO" id="GO:0004674">
    <property type="term" value="F:protein serine/threonine kinase activity"/>
    <property type="evidence" value="ECO:0007669"/>
    <property type="project" value="UniProtKB-KW"/>
</dbReference>
<feature type="binding site" evidence="13">
    <location>
        <position position="40"/>
    </location>
    <ligand>
        <name>ATP</name>
        <dbReference type="ChEBI" id="CHEBI:30616"/>
    </ligand>
</feature>
<evidence type="ECO:0000256" key="6">
    <source>
        <dbReference type="ARBA" id="ARBA00022777"/>
    </source>
</evidence>